<dbReference type="GO" id="GO:0009725">
    <property type="term" value="P:response to hormone"/>
    <property type="evidence" value="ECO:0007669"/>
    <property type="project" value="TreeGrafter"/>
</dbReference>
<dbReference type="Proteomes" id="UP000887566">
    <property type="component" value="Unplaced"/>
</dbReference>
<keyword evidence="1" id="KW-1185">Reference proteome</keyword>
<dbReference type="WBParaSite" id="PSAMB.scaffold8112size6616.g30958.t1">
    <property type="protein sequence ID" value="PSAMB.scaffold8112size6616.g30958.t1"/>
    <property type="gene ID" value="PSAMB.scaffold8112size6616.g30958"/>
</dbReference>
<evidence type="ECO:0000313" key="2">
    <source>
        <dbReference type="WBParaSite" id="PSAMB.scaffold8112size6616.g30958.t1"/>
    </source>
</evidence>
<protein>
    <submittedName>
        <fullName evidence="2">Uncharacterized protein</fullName>
    </submittedName>
</protein>
<name>A0A914XH24_9BILA</name>
<dbReference type="GO" id="GO:0006879">
    <property type="term" value="P:intracellular iron ion homeostasis"/>
    <property type="evidence" value="ECO:0007669"/>
    <property type="project" value="InterPro"/>
</dbReference>
<dbReference type="AlphaFoldDB" id="A0A914XH24"/>
<reference evidence="2" key="1">
    <citation type="submission" date="2022-11" db="UniProtKB">
        <authorList>
            <consortium name="WormBaseParasite"/>
        </authorList>
    </citation>
    <scope>IDENTIFICATION</scope>
</reference>
<proteinExistence type="predicted"/>
<sequence length="496" mass="55598">MSVTSNTTANSVTSTDMTILEHRMRQKLILMENAVARIANTKNQLKGNADQVRNEIRCCFGHQLACLRSREQQLLASVESIVTLKDGLLTEQQDQLHQSIGACQQGLQCLQRAARGGHQRLGSDAASMEAVESNVHDILHRLNNVELRPRESPHMAFEGDTMGLRRSVVGFGRIASNDAFKATESLPADLEDYDEEEGNLQLQHKSFHANQNAHFGASMNRPRLPVDDHSRLFAGALTGEAQRTDQLRDWLGQIKTTVEQEPAVFEDFEIVRNRSSTMASSDQSVEVINAHCDSMTDCSDLFSNHFNEVLNSPDDKWLMPQADGIQFTARHLPVDLMKMTTTSDNRDFGADIKLITQMDKMTVLEERELPANSKKRKQIRNDEEETKENAKGFEFESVIRSIKQSSNADWLSSAGKKYREAPRIENASWLAGYTQTDAKPQTATQLEWLADKKSEDTGAKVAQVEQNDWLAAKKHYESQIPISSGPMTVLAPTQQQ</sequence>
<dbReference type="PANTHER" id="PTHR17085:SF3">
    <property type="entry name" value="NUCLEAR RECEPTOR COACTIVATOR 4"/>
    <property type="match status" value="1"/>
</dbReference>
<dbReference type="GO" id="GO:0003713">
    <property type="term" value="F:transcription coactivator activity"/>
    <property type="evidence" value="ECO:0007669"/>
    <property type="project" value="InterPro"/>
</dbReference>
<accession>A0A914XH24</accession>
<evidence type="ECO:0000313" key="1">
    <source>
        <dbReference type="Proteomes" id="UP000887566"/>
    </source>
</evidence>
<dbReference type="InterPro" id="IPR039947">
    <property type="entry name" value="NCoA-4"/>
</dbReference>
<dbReference type="PANTHER" id="PTHR17085">
    <property type="entry name" value="NUCLEAR RECEPTOR COACTIVATOR 4"/>
    <property type="match status" value="1"/>
</dbReference>
<organism evidence="1 2">
    <name type="scientific">Plectus sambesii</name>
    <dbReference type="NCBI Taxonomy" id="2011161"/>
    <lineage>
        <taxon>Eukaryota</taxon>
        <taxon>Metazoa</taxon>
        <taxon>Ecdysozoa</taxon>
        <taxon>Nematoda</taxon>
        <taxon>Chromadorea</taxon>
        <taxon>Plectida</taxon>
        <taxon>Plectina</taxon>
        <taxon>Plectoidea</taxon>
        <taxon>Plectidae</taxon>
        <taxon>Plectus</taxon>
    </lineage>
</organism>